<accession>A0ABQ5C1Z4</accession>
<feature type="compositionally biased region" description="Polar residues" evidence="1">
    <location>
        <begin position="270"/>
        <end position="279"/>
    </location>
</feature>
<sequence length="306" mass="34672">MIASVEKTAQNADFYQIIDFLTGCSINYSLLVDPDLIGLWLQQFWATASLKVINDVPHIPRSRDTFQMRKHSTKFSCRITPLTPSMLEVVTALAAEEEHSTSPHSRAASSARDAQHSNSKCGSYSTFFSVQGKFRDSRGKPFLKRNKIIKLKAKAQRTVHIRPPQWNKDEGTFVLRAQWFKKKIQHIRFLDDISGEIEELDLETTQSTARQGGGYYYSKDPNLKMKQSFKPLTSVQFQVKESEEQTLTKLLKYLGCDFQTNRLSIPGPVQTPTSTANSRHGSEMRLRQPLLDTSGHLVDTEDGDNA</sequence>
<evidence type="ECO:0000313" key="2">
    <source>
        <dbReference type="EMBL" id="GJT19966.1"/>
    </source>
</evidence>
<proteinExistence type="predicted"/>
<name>A0ABQ5C1Z4_9ASTR</name>
<protein>
    <submittedName>
        <fullName evidence="2">Uncharacterized protein</fullName>
    </submittedName>
</protein>
<evidence type="ECO:0000256" key="1">
    <source>
        <dbReference type="SAM" id="MobiDB-lite"/>
    </source>
</evidence>
<keyword evidence="3" id="KW-1185">Reference proteome</keyword>
<dbReference type="Proteomes" id="UP001151760">
    <property type="component" value="Unassembled WGS sequence"/>
</dbReference>
<feature type="region of interest" description="Disordered" evidence="1">
    <location>
        <begin position="264"/>
        <end position="306"/>
    </location>
</feature>
<feature type="region of interest" description="Disordered" evidence="1">
    <location>
        <begin position="100"/>
        <end position="120"/>
    </location>
</feature>
<dbReference type="EMBL" id="BQNB010013762">
    <property type="protein sequence ID" value="GJT19966.1"/>
    <property type="molecule type" value="Genomic_DNA"/>
</dbReference>
<gene>
    <name evidence="2" type="ORF">Tco_0878672</name>
</gene>
<organism evidence="2 3">
    <name type="scientific">Tanacetum coccineum</name>
    <dbReference type="NCBI Taxonomy" id="301880"/>
    <lineage>
        <taxon>Eukaryota</taxon>
        <taxon>Viridiplantae</taxon>
        <taxon>Streptophyta</taxon>
        <taxon>Embryophyta</taxon>
        <taxon>Tracheophyta</taxon>
        <taxon>Spermatophyta</taxon>
        <taxon>Magnoliopsida</taxon>
        <taxon>eudicotyledons</taxon>
        <taxon>Gunneridae</taxon>
        <taxon>Pentapetalae</taxon>
        <taxon>asterids</taxon>
        <taxon>campanulids</taxon>
        <taxon>Asterales</taxon>
        <taxon>Asteraceae</taxon>
        <taxon>Asteroideae</taxon>
        <taxon>Anthemideae</taxon>
        <taxon>Anthemidinae</taxon>
        <taxon>Tanacetum</taxon>
    </lineage>
</organism>
<reference evidence="2" key="1">
    <citation type="journal article" date="2022" name="Int. J. Mol. Sci.">
        <title>Draft Genome of Tanacetum Coccineum: Genomic Comparison of Closely Related Tanacetum-Family Plants.</title>
        <authorList>
            <person name="Yamashiro T."/>
            <person name="Shiraishi A."/>
            <person name="Nakayama K."/>
            <person name="Satake H."/>
        </authorList>
    </citation>
    <scope>NUCLEOTIDE SEQUENCE</scope>
</reference>
<comment type="caution">
    <text evidence="2">The sequence shown here is derived from an EMBL/GenBank/DDBJ whole genome shotgun (WGS) entry which is preliminary data.</text>
</comment>
<evidence type="ECO:0000313" key="3">
    <source>
        <dbReference type="Proteomes" id="UP001151760"/>
    </source>
</evidence>
<reference evidence="2" key="2">
    <citation type="submission" date="2022-01" db="EMBL/GenBank/DDBJ databases">
        <authorList>
            <person name="Yamashiro T."/>
            <person name="Shiraishi A."/>
            <person name="Satake H."/>
            <person name="Nakayama K."/>
        </authorList>
    </citation>
    <scope>NUCLEOTIDE SEQUENCE</scope>
</reference>